<accession>A0ABP7NAC4</accession>
<dbReference type="EMBL" id="BAABDH010000040">
    <property type="protein sequence ID" value="GAA3939571.1"/>
    <property type="molecule type" value="Genomic_DNA"/>
</dbReference>
<evidence type="ECO:0000313" key="1">
    <source>
        <dbReference type="EMBL" id="GAA3939571.1"/>
    </source>
</evidence>
<protein>
    <submittedName>
        <fullName evidence="1">Uncharacterized protein</fullName>
    </submittedName>
</protein>
<organism evidence="1 2">
    <name type="scientific">Hymenobacter algoricola</name>
    <dbReference type="NCBI Taxonomy" id="486267"/>
    <lineage>
        <taxon>Bacteria</taxon>
        <taxon>Pseudomonadati</taxon>
        <taxon>Bacteroidota</taxon>
        <taxon>Cytophagia</taxon>
        <taxon>Cytophagales</taxon>
        <taxon>Hymenobacteraceae</taxon>
        <taxon>Hymenobacter</taxon>
    </lineage>
</organism>
<name>A0ABP7NAC4_9BACT</name>
<sequence>MLLAVLLVAGQGVVGQGHAAFIAPGTFDERTRNPTLRYEPGDHPGSYRGLDGIWHPVQIADWLVDRVYMNDSGNYYQAFSPEDMTAFVQRGFNDTIVTVKGLAPGKLGRYPTAFGRQLFRGAGMQLVDIQLESRSLLELLVLPHQLFIRKNSEGWLLVPRQKAAFRQLMLVLLADDPAIVARLQNGHVGRRHLPRLLTEYADFRTTQFLQTASQPRP</sequence>
<evidence type="ECO:0000313" key="2">
    <source>
        <dbReference type="Proteomes" id="UP001499909"/>
    </source>
</evidence>
<gene>
    <name evidence="1" type="ORF">GCM10022406_24620</name>
</gene>
<keyword evidence="2" id="KW-1185">Reference proteome</keyword>
<dbReference type="Proteomes" id="UP001499909">
    <property type="component" value="Unassembled WGS sequence"/>
</dbReference>
<comment type="caution">
    <text evidence="1">The sequence shown here is derived from an EMBL/GenBank/DDBJ whole genome shotgun (WGS) entry which is preliminary data.</text>
</comment>
<reference evidence="2" key="1">
    <citation type="journal article" date="2019" name="Int. J. Syst. Evol. Microbiol.">
        <title>The Global Catalogue of Microorganisms (GCM) 10K type strain sequencing project: providing services to taxonomists for standard genome sequencing and annotation.</title>
        <authorList>
            <consortium name="The Broad Institute Genomics Platform"/>
            <consortium name="The Broad Institute Genome Sequencing Center for Infectious Disease"/>
            <person name="Wu L."/>
            <person name="Ma J."/>
        </authorList>
    </citation>
    <scope>NUCLEOTIDE SEQUENCE [LARGE SCALE GENOMIC DNA]</scope>
    <source>
        <strain evidence="2">JCM 17214</strain>
    </source>
</reference>
<proteinExistence type="predicted"/>